<accession>A0A844FC15</accession>
<dbReference type="AlphaFoldDB" id="A0A844FC15"/>
<organism evidence="1 2">
    <name type="scientific">Clostridium scindens (strain JCM 10418 / VPI 12708)</name>
    <dbReference type="NCBI Taxonomy" id="29347"/>
    <lineage>
        <taxon>Bacteria</taxon>
        <taxon>Bacillati</taxon>
        <taxon>Bacillota</taxon>
        <taxon>Clostridia</taxon>
        <taxon>Lachnospirales</taxon>
        <taxon>Lachnospiraceae</taxon>
    </lineage>
</organism>
<protein>
    <submittedName>
        <fullName evidence="1">Uncharacterized protein</fullName>
    </submittedName>
</protein>
<comment type="caution">
    <text evidence="1">The sequence shown here is derived from an EMBL/GenBank/DDBJ whole genome shotgun (WGS) entry which is preliminary data.</text>
</comment>
<dbReference type="EMBL" id="VUMB01000014">
    <property type="protein sequence ID" value="MSS40359.1"/>
    <property type="molecule type" value="Genomic_DNA"/>
</dbReference>
<gene>
    <name evidence="1" type="ORF">FYJ37_08345</name>
</gene>
<reference evidence="1 2" key="1">
    <citation type="submission" date="2019-08" db="EMBL/GenBank/DDBJ databases">
        <title>In-depth cultivation of the pig gut microbiome towards novel bacterial diversity and tailored functional studies.</title>
        <authorList>
            <person name="Wylensek D."/>
            <person name="Hitch T.C.A."/>
            <person name="Clavel T."/>
        </authorList>
    </citation>
    <scope>NUCLEOTIDE SEQUENCE [LARGE SCALE GENOMIC DNA]</scope>
    <source>
        <strain evidence="1 2">BL-389-WT-3D</strain>
    </source>
</reference>
<name>A0A844FC15_CLOSV</name>
<evidence type="ECO:0000313" key="2">
    <source>
        <dbReference type="Proteomes" id="UP000462363"/>
    </source>
</evidence>
<dbReference type="RefSeq" id="WP_004606671.1">
    <property type="nucleotide sequence ID" value="NZ_AP024846.1"/>
</dbReference>
<dbReference type="Proteomes" id="UP000462363">
    <property type="component" value="Unassembled WGS sequence"/>
</dbReference>
<sequence>MNDWINHPAMKNIDPVKLELIKTASKQTQGKSGKSLAPVMMALITSANKKGVRFTPDEMSLIIAVLKEGKPKEEQDQIENMVKMVTTYMKKGGV</sequence>
<dbReference type="GeneID" id="62697439"/>
<proteinExistence type="predicted"/>
<evidence type="ECO:0000313" key="1">
    <source>
        <dbReference type="EMBL" id="MSS40359.1"/>
    </source>
</evidence>